<name>A0A2G8KGT4_STIJA</name>
<dbReference type="PROSITE" id="PS50853">
    <property type="entry name" value="FN3"/>
    <property type="match status" value="5"/>
</dbReference>
<dbReference type="InterPro" id="IPR003961">
    <property type="entry name" value="FN3_dom"/>
</dbReference>
<feature type="domain" description="Fibronectin type-III" evidence="1">
    <location>
        <begin position="556"/>
        <end position="646"/>
    </location>
</feature>
<dbReference type="InterPro" id="IPR050713">
    <property type="entry name" value="RTP_Phos/Ushers"/>
</dbReference>
<evidence type="ECO:0000259" key="1">
    <source>
        <dbReference type="PROSITE" id="PS50853"/>
    </source>
</evidence>
<dbReference type="Proteomes" id="UP000230750">
    <property type="component" value="Unassembled WGS sequence"/>
</dbReference>
<evidence type="ECO:0000313" key="3">
    <source>
        <dbReference type="Proteomes" id="UP000230750"/>
    </source>
</evidence>
<keyword evidence="2" id="KW-0675">Receptor</keyword>
<dbReference type="Pfam" id="PF00041">
    <property type="entry name" value="fn3"/>
    <property type="match status" value="2"/>
</dbReference>
<reference evidence="2 3" key="1">
    <citation type="journal article" date="2017" name="PLoS Biol.">
        <title>The sea cucumber genome provides insights into morphological evolution and visceral regeneration.</title>
        <authorList>
            <person name="Zhang X."/>
            <person name="Sun L."/>
            <person name="Yuan J."/>
            <person name="Sun Y."/>
            <person name="Gao Y."/>
            <person name="Zhang L."/>
            <person name="Li S."/>
            <person name="Dai H."/>
            <person name="Hamel J.F."/>
            <person name="Liu C."/>
            <person name="Yu Y."/>
            <person name="Liu S."/>
            <person name="Lin W."/>
            <person name="Guo K."/>
            <person name="Jin S."/>
            <person name="Xu P."/>
            <person name="Storey K.B."/>
            <person name="Huan P."/>
            <person name="Zhang T."/>
            <person name="Zhou Y."/>
            <person name="Zhang J."/>
            <person name="Lin C."/>
            <person name="Li X."/>
            <person name="Xing L."/>
            <person name="Huo D."/>
            <person name="Sun M."/>
            <person name="Wang L."/>
            <person name="Mercier A."/>
            <person name="Li F."/>
            <person name="Yang H."/>
            <person name="Xiang J."/>
        </authorList>
    </citation>
    <scope>NUCLEOTIDE SEQUENCE [LARGE SCALE GENOMIC DNA]</scope>
    <source>
        <strain evidence="2">Shaxun</strain>
        <tissue evidence="2">Muscle</tissue>
    </source>
</reference>
<dbReference type="InterPro" id="IPR036116">
    <property type="entry name" value="FN3_sf"/>
</dbReference>
<comment type="caution">
    <text evidence="2">The sequence shown here is derived from an EMBL/GenBank/DDBJ whole genome shotgun (WGS) entry which is preliminary data.</text>
</comment>
<feature type="domain" description="Fibronectin type-III" evidence="1">
    <location>
        <begin position="151"/>
        <end position="252"/>
    </location>
</feature>
<dbReference type="CDD" id="cd00063">
    <property type="entry name" value="FN3"/>
    <property type="match status" value="4"/>
</dbReference>
<protein>
    <submittedName>
        <fullName evidence="2">Putative receptor-type tyrosine-protein phosphatase F</fullName>
    </submittedName>
</protein>
<sequence length="646" mass="72268">MGQNLTHQFQELSPDTDYYFQIEVIGNGKGNGVRGPPSDIQTFRTRCGVPAKPDLKLTAHTVTSRSAAFYYTFPEDEDPWKCRDVSVYFEMETDAGEWETVQEMSTNDRIVDKSDLLPCSDNRFRIKVENNIEVTFSNEVYVGTDVERLGKVQSLQVQTLNEDGKLLVTWNPPENIDNCHILGYGVWVDFIGIASCKSNELIYEGSYIVNTTEMILDGLQSYSNYYVSVEPLLNYGGNPAEWLGSIGTTKAVSPTGIVGEVELKENATNDSANLCPVYGFKLNFTLQRHQACHKCIDREQPPLTSNETFLVMKRMSPFTTYKINIAVDVEGGASDLEPTDIVFTTRFAAPSLAPRVWPVNSKVTKTTLEFRWTPPNCTSLNGIFKQYTIGGNATNGETGISGRKTRSYTLYNLTPCTVYSFTVRFVNTFRRGPMGVAYQKTKDDRPGRGFNLMLEPQDNGDLVAIWRESGENPCEVDSYIINITPVGKWKCEEIHVIDESDIVVNRNDRSYTFGRSELSLWGGTEYQVSLRAVNTLGESDIDAARKFTRVLPPSSSPVRVFLGETTSTSATLSWRRVSCPHTNGEITGYRYQLSLNGEVVQEETTQSRMVVINDLTPGTNYKFNVQGGTSAGFGPLTDDFFFETTE</sequence>
<dbReference type="PANTHER" id="PTHR46957:SF3">
    <property type="entry name" value="CYTOKINE RECEPTOR"/>
    <property type="match status" value="1"/>
</dbReference>
<proteinExistence type="predicted"/>
<dbReference type="OrthoDB" id="114660at2759"/>
<dbReference type="SUPFAM" id="SSF49265">
    <property type="entry name" value="Fibronectin type III"/>
    <property type="match status" value="4"/>
</dbReference>
<dbReference type="InterPro" id="IPR013783">
    <property type="entry name" value="Ig-like_fold"/>
</dbReference>
<dbReference type="SMART" id="SM00060">
    <property type="entry name" value="FN3"/>
    <property type="match status" value="5"/>
</dbReference>
<dbReference type="GO" id="GO:0016020">
    <property type="term" value="C:membrane"/>
    <property type="evidence" value="ECO:0007669"/>
    <property type="project" value="UniProtKB-SubCell"/>
</dbReference>
<dbReference type="EMBL" id="MRZV01000595">
    <property type="protein sequence ID" value="PIK47208.1"/>
    <property type="molecule type" value="Genomic_DNA"/>
</dbReference>
<feature type="domain" description="Fibronectin type-III" evidence="1">
    <location>
        <begin position="53"/>
        <end position="147"/>
    </location>
</feature>
<dbReference type="AlphaFoldDB" id="A0A2G8KGT4"/>
<gene>
    <name evidence="2" type="ORF">BSL78_15931</name>
</gene>
<feature type="domain" description="Fibronectin type-III" evidence="1">
    <location>
        <begin position="1"/>
        <end position="48"/>
    </location>
</feature>
<evidence type="ECO:0000313" key="2">
    <source>
        <dbReference type="EMBL" id="PIK47208.1"/>
    </source>
</evidence>
<dbReference type="Gene3D" id="2.60.40.10">
    <property type="entry name" value="Immunoglobulins"/>
    <property type="match status" value="3"/>
</dbReference>
<dbReference type="STRING" id="307972.A0A2G8KGT4"/>
<feature type="domain" description="Fibronectin type-III" evidence="1">
    <location>
        <begin position="350"/>
        <end position="447"/>
    </location>
</feature>
<organism evidence="2 3">
    <name type="scientific">Stichopus japonicus</name>
    <name type="common">Sea cucumber</name>
    <dbReference type="NCBI Taxonomy" id="307972"/>
    <lineage>
        <taxon>Eukaryota</taxon>
        <taxon>Metazoa</taxon>
        <taxon>Echinodermata</taxon>
        <taxon>Eleutherozoa</taxon>
        <taxon>Echinozoa</taxon>
        <taxon>Holothuroidea</taxon>
        <taxon>Aspidochirotacea</taxon>
        <taxon>Aspidochirotida</taxon>
        <taxon>Stichopodidae</taxon>
        <taxon>Apostichopus</taxon>
    </lineage>
</organism>
<dbReference type="PANTHER" id="PTHR46957">
    <property type="entry name" value="CYTOKINE RECEPTOR"/>
    <property type="match status" value="1"/>
</dbReference>
<dbReference type="PRINTS" id="PR00014">
    <property type="entry name" value="FNTYPEIII"/>
</dbReference>
<keyword evidence="3" id="KW-1185">Reference proteome</keyword>
<accession>A0A2G8KGT4</accession>